<dbReference type="Proteomes" id="UP000039865">
    <property type="component" value="Unassembled WGS sequence"/>
</dbReference>
<organism evidence="1 2">
    <name type="scientific">Stylonychia lemnae</name>
    <name type="common">Ciliate</name>
    <dbReference type="NCBI Taxonomy" id="5949"/>
    <lineage>
        <taxon>Eukaryota</taxon>
        <taxon>Sar</taxon>
        <taxon>Alveolata</taxon>
        <taxon>Ciliophora</taxon>
        <taxon>Intramacronucleata</taxon>
        <taxon>Spirotrichea</taxon>
        <taxon>Stichotrichia</taxon>
        <taxon>Sporadotrichida</taxon>
        <taxon>Oxytrichidae</taxon>
        <taxon>Stylonychinae</taxon>
        <taxon>Stylonychia</taxon>
    </lineage>
</organism>
<dbReference type="EMBL" id="CCKQ01007027">
    <property type="protein sequence ID" value="CDW78355.1"/>
    <property type="molecule type" value="Genomic_DNA"/>
</dbReference>
<dbReference type="InterPro" id="IPR011009">
    <property type="entry name" value="Kinase-like_dom_sf"/>
</dbReference>
<evidence type="ECO:0000313" key="1">
    <source>
        <dbReference type="EMBL" id="CDW78355.1"/>
    </source>
</evidence>
<sequence length="191" mass="21988">MATQKNQTQINPPDNLQEKVILKTILQNLNGKPVNIQKLYLDSCFKGGNGVQSLEQIYAENYCQNDENRLMLVTQAINLLEQFHKQAFYVHRNVNPDSFKGKDGQLFLVDFSKSKNIQELVISNIQQVSNITSNPMTISVHVHNQLHSLQGDDIISCLYSMLILFERQGLTWYVLNRVIILKYIYQNQTSV</sequence>
<dbReference type="SUPFAM" id="SSF56112">
    <property type="entry name" value="Protein kinase-like (PK-like)"/>
    <property type="match status" value="1"/>
</dbReference>
<reference evidence="1 2" key="1">
    <citation type="submission" date="2014-06" db="EMBL/GenBank/DDBJ databases">
        <authorList>
            <person name="Swart Estienne"/>
        </authorList>
    </citation>
    <scope>NUCLEOTIDE SEQUENCE [LARGE SCALE GENOMIC DNA]</scope>
    <source>
        <strain evidence="1 2">130c</strain>
    </source>
</reference>
<proteinExistence type="predicted"/>
<evidence type="ECO:0000313" key="2">
    <source>
        <dbReference type="Proteomes" id="UP000039865"/>
    </source>
</evidence>
<evidence type="ECO:0008006" key="3">
    <source>
        <dbReference type="Google" id="ProtNLM"/>
    </source>
</evidence>
<dbReference type="Gene3D" id="1.10.510.10">
    <property type="entry name" value="Transferase(Phosphotransferase) domain 1"/>
    <property type="match status" value="1"/>
</dbReference>
<keyword evidence="2" id="KW-1185">Reference proteome</keyword>
<dbReference type="AlphaFoldDB" id="A0A078A7W5"/>
<protein>
    <recommendedName>
        <fullName evidence="3">Protein kinase domain-containing protein</fullName>
    </recommendedName>
</protein>
<name>A0A078A7W5_STYLE</name>
<accession>A0A078A7W5</accession>
<dbReference type="InParanoid" id="A0A078A7W5"/>
<gene>
    <name evidence="1" type="primary">Contig15057.g16043</name>
    <name evidence="1" type="ORF">STYLEM_7332</name>
</gene>